<dbReference type="AlphaFoldDB" id="A0AAW1VWU9"/>
<feature type="compositionally biased region" description="Basic residues" evidence="1">
    <location>
        <begin position="1"/>
        <end position="11"/>
    </location>
</feature>
<gene>
    <name evidence="2" type="ORF">M0R45_036198</name>
</gene>
<evidence type="ECO:0000256" key="1">
    <source>
        <dbReference type="SAM" id="MobiDB-lite"/>
    </source>
</evidence>
<evidence type="ECO:0000313" key="3">
    <source>
        <dbReference type="Proteomes" id="UP001457282"/>
    </source>
</evidence>
<accession>A0AAW1VWU9</accession>
<reference evidence="2 3" key="1">
    <citation type="journal article" date="2023" name="G3 (Bethesda)">
        <title>A chromosome-length genome assembly and annotation of blackberry (Rubus argutus, cv. 'Hillquist').</title>
        <authorList>
            <person name="Bruna T."/>
            <person name="Aryal R."/>
            <person name="Dudchenko O."/>
            <person name="Sargent D.J."/>
            <person name="Mead D."/>
            <person name="Buti M."/>
            <person name="Cavallini A."/>
            <person name="Hytonen T."/>
            <person name="Andres J."/>
            <person name="Pham M."/>
            <person name="Weisz D."/>
            <person name="Mascagni F."/>
            <person name="Usai G."/>
            <person name="Natali L."/>
            <person name="Bassil N."/>
            <person name="Fernandez G.E."/>
            <person name="Lomsadze A."/>
            <person name="Armour M."/>
            <person name="Olukolu B."/>
            <person name="Poorten T."/>
            <person name="Britton C."/>
            <person name="Davik J."/>
            <person name="Ashrafi H."/>
            <person name="Aiden E.L."/>
            <person name="Borodovsky M."/>
            <person name="Worthington M."/>
        </authorList>
    </citation>
    <scope>NUCLEOTIDE SEQUENCE [LARGE SCALE GENOMIC DNA]</scope>
    <source>
        <strain evidence="2">PI 553951</strain>
    </source>
</reference>
<dbReference type="EMBL" id="JBEDUW010000007">
    <property type="protein sequence ID" value="KAK9912330.1"/>
    <property type="molecule type" value="Genomic_DNA"/>
</dbReference>
<keyword evidence="3" id="KW-1185">Reference proteome</keyword>
<dbReference type="Proteomes" id="UP001457282">
    <property type="component" value="Unassembled WGS sequence"/>
</dbReference>
<name>A0AAW1VWU9_RUBAR</name>
<proteinExistence type="predicted"/>
<protein>
    <submittedName>
        <fullName evidence="2">Uncharacterized protein</fullName>
    </submittedName>
</protein>
<sequence>MPRNKPSRRRNFLTNPARISNPFHAVAPSPLHRVAPPRASCSPQTLSPLPKPSRQIPVRAQFFSPPSPARGTSCHDSSLPRK</sequence>
<organism evidence="2 3">
    <name type="scientific">Rubus argutus</name>
    <name type="common">Southern blackberry</name>
    <dbReference type="NCBI Taxonomy" id="59490"/>
    <lineage>
        <taxon>Eukaryota</taxon>
        <taxon>Viridiplantae</taxon>
        <taxon>Streptophyta</taxon>
        <taxon>Embryophyta</taxon>
        <taxon>Tracheophyta</taxon>
        <taxon>Spermatophyta</taxon>
        <taxon>Magnoliopsida</taxon>
        <taxon>eudicotyledons</taxon>
        <taxon>Gunneridae</taxon>
        <taxon>Pentapetalae</taxon>
        <taxon>rosids</taxon>
        <taxon>fabids</taxon>
        <taxon>Rosales</taxon>
        <taxon>Rosaceae</taxon>
        <taxon>Rosoideae</taxon>
        <taxon>Rosoideae incertae sedis</taxon>
        <taxon>Rubus</taxon>
    </lineage>
</organism>
<comment type="caution">
    <text evidence="2">The sequence shown here is derived from an EMBL/GenBank/DDBJ whole genome shotgun (WGS) entry which is preliminary data.</text>
</comment>
<evidence type="ECO:0000313" key="2">
    <source>
        <dbReference type="EMBL" id="KAK9912330.1"/>
    </source>
</evidence>
<feature type="region of interest" description="Disordered" evidence="1">
    <location>
        <begin position="1"/>
        <end position="82"/>
    </location>
</feature>